<evidence type="ECO:0000259" key="7">
    <source>
        <dbReference type="Pfam" id="PF07731"/>
    </source>
</evidence>
<dbReference type="PANTHER" id="PTHR11709:SF71">
    <property type="entry name" value="OXIDOREDUCTASE TPCJ"/>
    <property type="match status" value="1"/>
</dbReference>
<feature type="domain" description="Plastocyanin-like" evidence="7">
    <location>
        <begin position="36"/>
        <end position="94"/>
    </location>
</feature>
<evidence type="ECO:0000256" key="6">
    <source>
        <dbReference type="SAM" id="MobiDB-lite"/>
    </source>
</evidence>
<proteinExistence type="inferred from homology"/>
<dbReference type="OrthoDB" id="2121828at2759"/>
<keyword evidence="5" id="KW-0325">Glycoprotein</keyword>
<dbReference type="STRING" id="1173701.A0A066XF39"/>
<dbReference type="AlphaFoldDB" id="A0A066XF39"/>
<keyword evidence="3" id="KW-0732">Signal</keyword>
<comment type="caution">
    <text evidence="8">The sequence shown here is derived from an EMBL/GenBank/DDBJ whole genome shotgun (WGS) entry which is preliminary data.</text>
</comment>
<evidence type="ECO:0000256" key="3">
    <source>
        <dbReference type="ARBA" id="ARBA00022729"/>
    </source>
</evidence>
<dbReference type="GO" id="GO:0005507">
    <property type="term" value="F:copper ion binding"/>
    <property type="evidence" value="ECO:0007669"/>
    <property type="project" value="InterPro"/>
</dbReference>
<sequence length="155" mass="17040">MRISITPRMALIRSIFTVTISPSSSRRTTKYGNPDDPNIFRPNKKKPPCRDVVLLPKNGFAVIAFQTDNPGMWLMHCHIANHASAGLLLQIIERHAAANHPGRSNALDVAHTLCASWNSWAYDCKNYWPGNIGNESAPGYPSCADAVNLQNESGV</sequence>
<keyword evidence="2" id="KW-0479">Metal-binding</keyword>
<evidence type="ECO:0000256" key="4">
    <source>
        <dbReference type="ARBA" id="ARBA00023002"/>
    </source>
</evidence>
<dbReference type="GO" id="GO:0016491">
    <property type="term" value="F:oxidoreductase activity"/>
    <property type="evidence" value="ECO:0007669"/>
    <property type="project" value="UniProtKB-KW"/>
</dbReference>
<dbReference type="InterPro" id="IPR011706">
    <property type="entry name" value="Cu-oxidase_C"/>
</dbReference>
<dbReference type="HOGENOM" id="CLU_1695362_0_0_1"/>
<gene>
    <name evidence="8" type="ORF">CSUB01_06152</name>
</gene>
<name>A0A066XF39_COLSU</name>
<comment type="similarity">
    <text evidence="1">Belongs to the multicopper oxidase family.</text>
</comment>
<dbReference type="SUPFAM" id="SSF49503">
    <property type="entry name" value="Cupredoxins"/>
    <property type="match status" value="1"/>
</dbReference>
<dbReference type="InterPro" id="IPR008972">
    <property type="entry name" value="Cupredoxin"/>
</dbReference>
<evidence type="ECO:0000313" key="8">
    <source>
        <dbReference type="EMBL" id="KDN64376.1"/>
    </source>
</evidence>
<reference evidence="9" key="1">
    <citation type="journal article" date="2014" name="Genome Announc.">
        <title>Draft genome sequence of Colletotrichum sublineola, a destructive pathogen of cultivated sorghum.</title>
        <authorList>
            <person name="Baroncelli R."/>
            <person name="Sanz-Martin J.M."/>
            <person name="Rech G.E."/>
            <person name="Sukno S.A."/>
            <person name="Thon M.R."/>
        </authorList>
    </citation>
    <scope>NUCLEOTIDE SEQUENCE [LARGE SCALE GENOMIC DNA]</scope>
    <source>
        <strain evidence="9">TX430BB</strain>
    </source>
</reference>
<keyword evidence="4" id="KW-0560">Oxidoreductase</keyword>
<protein>
    <submittedName>
        <fullName evidence="8">Putative Lcc2</fullName>
    </submittedName>
</protein>
<evidence type="ECO:0000313" key="9">
    <source>
        <dbReference type="Proteomes" id="UP000027238"/>
    </source>
</evidence>
<dbReference type="Gene3D" id="2.60.40.420">
    <property type="entry name" value="Cupredoxins - blue copper proteins"/>
    <property type="match status" value="1"/>
</dbReference>
<dbReference type="PROSITE" id="PS00080">
    <property type="entry name" value="MULTICOPPER_OXIDASE2"/>
    <property type="match status" value="1"/>
</dbReference>
<dbReference type="InterPro" id="IPR045087">
    <property type="entry name" value="Cu-oxidase_fam"/>
</dbReference>
<evidence type="ECO:0000256" key="5">
    <source>
        <dbReference type="ARBA" id="ARBA00023180"/>
    </source>
</evidence>
<evidence type="ECO:0000256" key="1">
    <source>
        <dbReference type="ARBA" id="ARBA00010609"/>
    </source>
</evidence>
<dbReference type="InterPro" id="IPR002355">
    <property type="entry name" value="Cu_oxidase_Cu_BS"/>
</dbReference>
<evidence type="ECO:0000256" key="2">
    <source>
        <dbReference type="ARBA" id="ARBA00022723"/>
    </source>
</evidence>
<dbReference type="eggNOG" id="KOG1263">
    <property type="taxonomic scope" value="Eukaryota"/>
</dbReference>
<dbReference type="Proteomes" id="UP000027238">
    <property type="component" value="Unassembled WGS sequence"/>
</dbReference>
<organism evidence="8 9">
    <name type="scientific">Colletotrichum sublineola</name>
    <name type="common">Sorghum anthracnose fungus</name>
    <dbReference type="NCBI Taxonomy" id="1173701"/>
    <lineage>
        <taxon>Eukaryota</taxon>
        <taxon>Fungi</taxon>
        <taxon>Dikarya</taxon>
        <taxon>Ascomycota</taxon>
        <taxon>Pezizomycotina</taxon>
        <taxon>Sordariomycetes</taxon>
        <taxon>Hypocreomycetidae</taxon>
        <taxon>Glomerellales</taxon>
        <taxon>Glomerellaceae</taxon>
        <taxon>Colletotrichum</taxon>
        <taxon>Colletotrichum graminicola species complex</taxon>
    </lineage>
</organism>
<dbReference type="Pfam" id="PF07731">
    <property type="entry name" value="Cu-oxidase_2"/>
    <property type="match status" value="1"/>
</dbReference>
<feature type="region of interest" description="Disordered" evidence="6">
    <location>
        <begin position="24"/>
        <end position="43"/>
    </location>
</feature>
<dbReference type="PANTHER" id="PTHR11709">
    <property type="entry name" value="MULTI-COPPER OXIDASE"/>
    <property type="match status" value="1"/>
</dbReference>
<keyword evidence="9" id="KW-1185">Reference proteome</keyword>
<accession>A0A066XF39</accession>
<dbReference type="EMBL" id="JMSE01001138">
    <property type="protein sequence ID" value="KDN64376.1"/>
    <property type="molecule type" value="Genomic_DNA"/>
</dbReference>